<evidence type="ECO:0000256" key="4">
    <source>
        <dbReference type="ARBA" id="ARBA00022496"/>
    </source>
</evidence>
<dbReference type="Proteomes" id="UP000319732">
    <property type="component" value="Unassembled WGS sequence"/>
</dbReference>
<dbReference type="OrthoDB" id="7051185at2"/>
<dbReference type="CDD" id="cd01347">
    <property type="entry name" value="ligand_gated_channel"/>
    <property type="match status" value="1"/>
</dbReference>
<dbReference type="SUPFAM" id="SSF56935">
    <property type="entry name" value="Porins"/>
    <property type="match status" value="1"/>
</dbReference>
<dbReference type="RefSeq" id="WP_142903082.1">
    <property type="nucleotide sequence ID" value="NZ_ML660089.1"/>
</dbReference>
<dbReference type="GO" id="GO:0009279">
    <property type="term" value="C:cell outer membrane"/>
    <property type="evidence" value="ECO:0007669"/>
    <property type="project" value="UniProtKB-SubCell"/>
</dbReference>
<evidence type="ECO:0000256" key="8">
    <source>
        <dbReference type="ARBA" id="ARBA00023077"/>
    </source>
</evidence>
<keyword evidence="3 11" id="KW-1134">Transmembrane beta strand</keyword>
<comment type="caution">
    <text evidence="17">The sequence shown here is derived from an EMBL/GenBank/DDBJ whole genome shotgun (WGS) entry which is preliminary data.</text>
</comment>
<name>A0A545U3E9_9GAMM</name>
<evidence type="ECO:0000256" key="10">
    <source>
        <dbReference type="ARBA" id="ARBA00023237"/>
    </source>
</evidence>
<organism evidence="17 18">
    <name type="scientific">Exilibacterium tricleocarpae</name>
    <dbReference type="NCBI Taxonomy" id="2591008"/>
    <lineage>
        <taxon>Bacteria</taxon>
        <taxon>Pseudomonadati</taxon>
        <taxon>Pseudomonadota</taxon>
        <taxon>Gammaproteobacteria</taxon>
        <taxon>Cellvibrionales</taxon>
        <taxon>Cellvibrionaceae</taxon>
        <taxon>Exilibacterium</taxon>
    </lineage>
</organism>
<feature type="signal peptide" evidence="14">
    <location>
        <begin position="1"/>
        <end position="27"/>
    </location>
</feature>
<proteinExistence type="inferred from homology"/>
<evidence type="ECO:0000256" key="6">
    <source>
        <dbReference type="ARBA" id="ARBA00023004"/>
    </source>
</evidence>
<evidence type="ECO:0000256" key="12">
    <source>
        <dbReference type="RuleBase" id="RU003357"/>
    </source>
</evidence>
<dbReference type="AlphaFoldDB" id="A0A545U3E9"/>
<dbReference type="Pfam" id="PF00593">
    <property type="entry name" value="TonB_dep_Rec_b-barrel"/>
    <property type="match status" value="1"/>
</dbReference>
<keyword evidence="14" id="KW-0732">Signal</keyword>
<keyword evidence="8 12" id="KW-0798">TonB box</keyword>
<dbReference type="GO" id="GO:0006826">
    <property type="term" value="P:iron ion transport"/>
    <property type="evidence" value="ECO:0007669"/>
    <property type="project" value="UniProtKB-KW"/>
</dbReference>
<protein>
    <submittedName>
        <fullName evidence="17">TonB-dependent receptor</fullName>
    </submittedName>
</protein>
<feature type="region of interest" description="Disordered" evidence="13">
    <location>
        <begin position="249"/>
        <end position="270"/>
    </location>
</feature>
<accession>A0A545U3E9</accession>
<keyword evidence="5 11" id="KW-0812">Transmembrane</keyword>
<dbReference type="PANTHER" id="PTHR32552:SF81">
    <property type="entry name" value="TONB-DEPENDENT OUTER MEMBRANE RECEPTOR"/>
    <property type="match status" value="1"/>
</dbReference>
<evidence type="ECO:0000256" key="7">
    <source>
        <dbReference type="ARBA" id="ARBA00023065"/>
    </source>
</evidence>
<evidence type="ECO:0000256" key="9">
    <source>
        <dbReference type="ARBA" id="ARBA00023136"/>
    </source>
</evidence>
<dbReference type="PANTHER" id="PTHR32552">
    <property type="entry name" value="FERRICHROME IRON RECEPTOR-RELATED"/>
    <property type="match status" value="1"/>
</dbReference>
<evidence type="ECO:0000259" key="15">
    <source>
        <dbReference type="Pfam" id="PF00593"/>
    </source>
</evidence>
<evidence type="ECO:0000256" key="2">
    <source>
        <dbReference type="ARBA" id="ARBA00022448"/>
    </source>
</evidence>
<reference evidence="17 18" key="1">
    <citation type="submission" date="2019-06" db="EMBL/GenBank/DDBJ databases">
        <title>Whole genome sequence for Cellvibrionaceae sp. R142.</title>
        <authorList>
            <person name="Wang G."/>
        </authorList>
    </citation>
    <scope>NUCLEOTIDE SEQUENCE [LARGE SCALE GENOMIC DNA]</scope>
    <source>
        <strain evidence="17 18">R142</strain>
    </source>
</reference>
<feature type="domain" description="TonB-dependent receptor-like beta-barrel" evidence="15">
    <location>
        <begin position="266"/>
        <end position="711"/>
    </location>
</feature>
<keyword evidence="9 11" id="KW-0472">Membrane</keyword>
<dbReference type="InterPro" id="IPR036942">
    <property type="entry name" value="Beta-barrel_TonB_sf"/>
</dbReference>
<gene>
    <name evidence="17" type="ORF">FKG94_04870</name>
</gene>
<evidence type="ECO:0000256" key="3">
    <source>
        <dbReference type="ARBA" id="ARBA00022452"/>
    </source>
</evidence>
<evidence type="ECO:0000256" key="5">
    <source>
        <dbReference type="ARBA" id="ARBA00022692"/>
    </source>
</evidence>
<evidence type="ECO:0000256" key="14">
    <source>
        <dbReference type="SAM" id="SignalP"/>
    </source>
</evidence>
<dbReference type="InterPro" id="IPR012910">
    <property type="entry name" value="Plug_dom"/>
</dbReference>
<evidence type="ECO:0000313" key="17">
    <source>
        <dbReference type="EMBL" id="TQV84002.1"/>
    </source>
</evidence>
<evidence type="ECO:0000313" key="18">
    <source>
        <dbReference type="Proteomes" id="UP000319732"/>
    </source>
</evidence>
<comment type="subcellular location">
    <subcellularLocation>
        <location evidence="1 11">Cell outer membrane</location>
        <topology evidence="1 11">Multi-pass membrane protein</topology>
    </subcellularLocation>
</comment>
<dbReference type="Pfam" id="PF07715">
    <property type="entry name" value="Plug"/>
    <property type="match status" value="1"/>
</dbReference>
<evidence type="ECO:0000256" key="1">
    <source>
        <dbReference type="ARBA" id="ARBA00004571"/>
    </source>
</evidence>
<evidence type="ECO:0000259" key="16">
    <source>
        <dbReference type="Pfam" id="PF07715"/>
    </source>
</evidence>
<dbReference type="Gene3D" id="2.40.170.20">
    <property type="entry name" value="TonB-dependent receptor, beta-barrel domain"/>
    <property type="match status" value="1"/>
</dbReference>
<keyword evidence="4" id="KW-0410">Iron transport</keyword>
<dbReference type="InterPro" id="IPR039426">
    <property type="entry name" value="TonB-dep_rcpt-like"/>
</dbReference>
<keyword evidence="2 11" id="KW-0813">Transport</keyword>
<keyword evidence="10 11" id="KW-0998">Cell outer membrane</keyword>
<keyword evidence="6" id="KW-0408">Iron</keyword>
<keyword evidence="7" id="KW-0406">Ion transport</keyword>
<dbReference type="EMBL" id="VHSG01000006">
    <property type="protein sequence ID" value="TQV84002.1"/>
    <property type="molecule type" value="Genomic_DNA"/>
</dbReference>
<keyword evidence="18" id="KW-1185">Reference proteome</keyword>
<sequence>MMIEFTRHRFHLLALAAAAGTSQPTLAQSNAGIEEILVTAQKRAESLQEVPLAISAFSGDQLREDGVAGLEDIGNRTPGMVFAAFSAGQPEIAIRGIGTKEDGAAASDSTVVSIDDVYIAARTAQVFDIFDLERVEVLRGPQGTLYGKNSIGGSINFVTSKPGEKTEVRVRQSFGNYGRNDTGGLLSGALAENLFGKIAFSRRESDGFLRHLPSGDDWGEQETLAWRAQLRWLLNDDIEIMFSADGADDELGASNREPVGGVGRSGNGDNLDPLAVNRALGGAGDPYTTLAETEGFTDRQVNGYSVKVNWALDAMTLTSITSYRESDFDWLEDSEGLPPSSAGPGAPAATGFFLDVNNAAVEDTQQVTQELRLTSSGNIAVEWVLGVFYSLEDIERAETFPFTSFASEQTSFQENESTSWAVYGQGSYNFTDDLSLTAGLRYSTEEKEIKVANEVTGAAVLLQPFDTVAADESWDNVSGRLALDWAVAEDILLYGSVSTGFKSGGFTGSSSTAERATTPFDPEEATSFEIGLKSQWWENRLRLNASVFYTDYEDLQVTRFFLPAGGTFGEFITENAATATIDGIEIEFMLVPTEALELGGSFAYLNAEFDEFTPSTPNDDGAGNPVIPDFSGNKLRQAPRKTASFYTKYHWDLDAMGRLTAKLDYRFQDHSFYDPDNNAQAVIPRYRLWDARLAWQSANDQWEVAAWVKNLREEEYRTHVFTQRGGEIAFAPFGPPRTSGVTVTYSY</sequence>
<evidence type="ECO:0000256" key="13">
    <source>
        <dbReference type="SAM" id="MobiDB-lite"/>
    </source>
</evidence>
<comment type="similarity">
    <text evidence="11 12">Belongs to the TonB-dependent receptor family.</text>
</comment>
<dbReference type="InterPro" id="IPR000531">
    <property type="entry name" value="Beta-barrel_TonB"/>
</dbReference>
<evidence type="ECO:0000256" key="11">
    <source>
        <dbReference type="PROSITE-ProRule" id="PRU01360"/>
    </source>
</evidence>
<keyword evidence="17" id="KW-0675">Receptor</keyword>
<feature type="chain" id="PRO_5021838125" evidence="14">
    <location>
        <begin position="28"/>
        <end position="747"/>
    </location>
</feature>
<dbReference type="PROSITE" id="PS52016">
    <property type="entry name" value="TONB_DEPENDENT_REC_3"/>
    <property type="match status" value="1"/>
</dbReference>
<feature type="domain" description="TonB-dependent receptor plug" evidence="16">
    <location>
        <begin position="47"/>
        <end position="153"/>
    </location>
</feature>